<evidence type="ECO:0000313" key="9">
    <source>
        <dbReference type="EMBL" id="MBE1583199.1"/>
    </source>
</evidence>
<dbReference type="Gene3D" id="3.30.565.10">
    <property type="entry name" value="Histidine kinase-like ATPase, C-terminal domain"/>
    <property type="match status" value="1"/>
</dbReference>
<dbReference type="InterPro" id="IPR036890">
    <property type="entry name" value="HATPase_C_sf"/>
</dbReference>
<dbReference type="PANTHER" id="PTHR45866">
    <property type="entry name" value="DNA GYRASE/TOPOISOMERASE SUBUNIT B"/>
    <property type="match status" value="1"/>
</dbReference>
<comment type="caution">
    <text evidence="9">The sequence shown here is derived from an EMBL/GenBank/DDBJ whole genome shotgun (WGS) entry which is preliminary data.</text>
</comment>
<keyword evidence="5" id="KW-0067">ATP-binding</keyword>
<dbReference type="RefSeq" id="WP_192784331.1">
    <property type="nucleotide sequence ID" value="NZ_JADBEK010000001.1"/>
</dbReference>
<evidence type="ECO:0000256" key="5">
    <source>
        <dbReference type="ARBA" id="ARBA00022840"/>
    </source>
</evidence>
<name>A0ABR9LRB5_9ACTN</name>
<evidence type="ECO:0000256" key="3">
    <source>
        <dbReference type="ARBA" id="ARBA00012895"/>
    </source>
</evidence>
<dbReference type="SUPFAM" id="SSF55874">
    <property type="entry name" value="ATPase domain of HSP90 chaperone/DNA topoisomerase II/histidine kinase"/>
    <property type="match status" value="1"/>
</dbReference>
<keyword evidence="10" id="KW-1185">Reference proteome</keyword>
<dbReference type="Proteomes" id="UP000633509">
    <property type="component" value="Unassembled WGS sequence"/>
</dbReference>
<reference evidence="9 10" key="1">
    <citation type="submission" date="2020-10" db="EMBL/GenBank/DDBJ databases">
        <title>Sequencing the genomes of 1000 actinobacteria strains.</title>
        <authorList>
            <person name="Klenk H.-P."/>
        </authorList>
    </citation>
    <scope>NUCLEOTIDE SEQUENCE [LARGE SCALE GENOMIC DNA]</scope>
    <source>
        <strain evidence="9 10">DSM 43173</strain>
    </source>
</reference>
<sequence>MSTPRASWRNTTHDWAADVDLGHLAHIRANPAEFAPGGVRHLILEVLAYPADEAASTGAGRCAVTLHADGSVSVADEGRGTDTRFDERGRPVKKPVMASKDLRFFDHPGAEVLADGHPRRGMSVVAALSAWLVHTNRRLNGSWTQRYEHGVPVTGLEPVAGDGTTGTTVRFLPGAHLSPLADDLRRFAGAWPGLAVVVDDRRGG</sequence>
<organism evidence="9 10">
    <name type="scientific">Nonomuraea angiospora</name>
    <dbReference type="NCBI Taxonomy" id="46172"/>
    <lineage>
        <taxon>Bacteria</taxon>
        <taxon>Bacillati</taxon>
        <taxon>Actinomycetota</taxon>
        <taxon>Actinomycetes</taxon>
        <taxon>Streptosporangiales</taxon>
        <taxon>Streptosporangiaceae</taxon>
        <taxon>Nonomuraea</taxon>
    </lineage>
</organism>
<accession>A0ABR9LRB5</accession>
<evidence type="ECO:0000256" key="7">
    <source>
        <dbReference type="ARBA" id="ARBA00023125"/>
    </source>
</evidence>
<dbReference type="PANTHER" id="PTHR45866:SF1">
    <property type="entry name" value="DNA GYRASE SUBUNIT B, MITOCHONDRIAL"/>
    <property type="match status" value="1"/>
</dbReference>
<gene>
    <name evidence="9" type="ORF">H4W80_001457</name>
</gene>
<keyword evidence="7" id="KW-0238">DNA-binding</keyword>
<keyword evidence="8 9" id="KW-0413">Isomerase</keyword>
<dbReference type="GO" id="GO:0003918">
    <property type="term" value="F:DNA topoisomerase type II (double strand cut, ATP-hydrolyzing) activity"/>
    <property type="evidence" value="ECO:0007669"/>
    <property type="project" value="UniProtKB-EC"/>
</dbReference>
<proteinExistence type="inferred from homology"/>
<keyword evidence="6" id="KW-0799">Topoisomerase</keyword>
<evidence type="ECO:0000256" key="6">
    <source>
        <dbReference type="ARBA" id="ARBA00023029"/>
    </source>
</evidence>
<keyword evidence="4" id="KW-0547">Nucleotide-binding</keyword>
<comment type="similarity">
    <text evidence="2">Belongs to the type II topoisomerase GyrB family.</text>
</comment>
<evidence type="ECO:0000256" key="8">
    <source>
        <dbReference type="ARBA" id="ARBA00023235"/>
    </source>
</evidence>
<comment type="catalytic activity">
    <reaction evidence="1">
        <text>ATP-dependent breakage, passage and rejoining of double-stranded DNA.</text>
        <dbReference type="EC" id="5.6.2.2"/>
    </reaction>
</comment>
<dbReference type="EC" id="5.6.2.2" evidence="3"/>
<evidence type="ECO:0000256" key="2">
    <source>
        <dbReference type="ARBA" id="ARBA00010708"/>
    </source>
</evidence>
<evidence type="ECO:0000256" key="1">
    <source>
        <dbReference type="ARBA" id="ARBA00000185"/>
    </source>
</evidence>
<evidence type="ECO:0000313" key="10">
    <source>
        <dbReference type="Proteomes" id="UP000633509"/>
    </source>
</evidence>
<evidence type="ECO:0000256" key="4">
    <source>
        <dbReference type="ARBA" id="ARBA00022741"/>
    </source>
</evidence>
<protein>
    <recommendedName>
        <fullName evidence="3">DNA topoisomerase (ATP-hydrolyzing)</fullName>
        <ecNumber evidence="3">5.6.2.2</ecNumber>
    </recommendedName>
</protein>
<dbReference type="EMBL" id="JADBEK010000001">
    <property type="protein sequence ID" value="MBE1583199.1"/>
    <property type="molecule type" value="Genomic_DNA"/>
</dbReference>